<gene>
    <name evidence="2" type="ORF">C7459_106201</name>
</gene>
<protein>
    <recommendedName>
        <fullName evidence="4">DUF962 domain-containing protein</fullName>
    </recommendedName>
</protein>
<evidence type="ECO:0000256" key="1">
    <source>
        <dbReference type="SAM" id="Phobius"/>
    </source>
</evidence>
<keyword evidence="3" id="KW-1185">Reference proteome</keyword>
<reference evidence="2 3" key="1">
    <citation type="submission" date="2018-05" db="EMBL/GenBank/DDBJ databases">
        <title>Genomic Encyclopedia of Type Strains, Phase IV (KMG-IV): sequencing the most valuable type-strain genomes for metagenomic binning, comparative biology and taxonomic classification.</title>
        <authorList>
            <person name="Goeker M."/>
        </authorList>
    </citation>
    <scope>NUCLEOTIDE SEQUENCE [LARGE SCALE GENOMIC DNA]</scope>
    <source>
        <strain evidence="2 3">DSM 18773</strain>
    </source>
</reference>
<comment type="caution">
    <text evidence="2">The sequence shown here is derived from an EMBL/GenBank/DDBJ whole genome shotgun (WGS) entry which is preliminary data.</text>
</comment>
<evidence type="ECO:0000313" key="2">
    <source>
        <dbReference type="EMBL" id="PWK13921.1"/>
    </source>
</evidence>
<proteinExistence type="predicted"/>
<evidence type="ECO:0000313" key="3">
    <source>
        <dbReference type="Proteomes" id="UP000245634"/>
    </source>
</evidence>
<dbReference type="Proteomes" id="UP000245634">
    <property type="component" value="Unassembled WGS sequence"/>
</dbReference>
<keyword evidence="1" id="KW-1133">Transmembrane helix</keyword>
<keyword evidence="1" id="KW-0812">Transmembrane</keyword>
<evidence type="ECO:0008006" key="4">
    <source>
        <dbReference type="Google" id="ProtNLM"/>
    </source>
</evidence>
<keyword evidence="1" id="KW-0472">Membrane</keyword>
<dbReference type="EMBL" id="QGGL01000006">
    <property type="protein sequence ID" value="PWK13921.1"/>
    <property type="molecule type" value="Genomic_DNA"/>
</dbReference>
<name>A0A316D9P8_9BACL</name>
<dbReference type="PANTHER" id="PTHR28026:SF9">
    <property type="entry name" value="2-HYDROXY-PALMITIC ACID DIOXYGENASE MPO1"/>
    <property type="match status" value="1"/>
</dbReference>
<organism evidence="2 3">
    <name type="scientific">Tumebacillus permanentifrigoris</name>
    <dbReference type="NCBI Taxonomy" id="378543"/>
    <lineage>
        <taxon>Bacteria</taxon>
        <taxon>Bacillati</taxon>
        <taxon>Bacillota</taxon>
        <taxon>Bacilli</taxon>
        <taxon>Bacillales</taxon>
        <taxon>Alicyclobacillaceae</taxon>
        <taxon>Tumebacillus</taxon>
    </lineage>
</organism>
<dbReference type="GO" id="GO:0046521">
    <property type="term" value="P:sphingoid catabolic process"/>
    <property type="evidence" value="ECO:0007669"/>
    <property type="project" value="TreeGrafter"/>
</dbReference>
<sequence>MENLSFLEKYKQDHTHRMNKITHAFGIPMIVVSLPLVFWDWKWALALFVVGWILQFIGHAFEGNAPSFFRNPVYLLVGPMWIVKRVVGFATGKPLK</sequence>
<dbReference type="OrthoDB" id="5515308at2"/>
<feature type="transmembrane region" description="Helical" evidence="1">
    <location>
        <begin position="21"/>
        <end position="38"/>
    </location>
</feature>
<accession>A0A316D9P8</accession>
<dbReference type="AlphaFoldDB" id="A0A316D9P8"/>
<feature type="transmembrane region" description="Helical" evidence="1">
    <location>
        <begin position="44"/>
        <end position="61"/>
    </location>
</feature>
<dbReference type="Pfam" id="PF06127">
    <property type="entry name" value="Mpo1-like"/>
    <property type="match status" value="1"/>
</dbReference>
<dbReference type="InterPro" id="IPR009305">
    <property type="entry name" value="Mpo1-like"/>
</dbReference>
<dbReference type="PANTHER" id="PTHR28026">
    <property type="entry name" value="DUF962 DOMAIN PROTEIN (AFU_ORTHOLOGUE AFUA_8G05310)"/>
    <property type="match status" value="1"/>
</dbReference>
<dbReference type="RefSeq" id="WP_109688475.1">
    <property type="nucleotide sequence ID" value="NZ_QGGL01000006.1"/>
</dbReference>
<dbReference type="GO" id="GO:0016020">
    <property type="term" value="C:membrane"/>
    <property type="evidence" value="ECO:0007669"/>
    <property type="project" value="GOC"/>
</dbReference>